<dbReference type="Proteomes" id="UP000250299">
    <property type="component" value="Chromosome"/>
</dbReference>
<evidence type="ECO:0000256" key="2">
    <source>
        <dbReference type="ARBA" id="ARBA00022723"/>
    </source>
</evidence>
<keyword evidence="3 7" id="KW-0378">Hydrolase</keyword>
<dbReference type="Gene3D" id="3.20.20.140">
    <property type="entry name" value="Metal-dependent hydrolases"/>
    <property type="match status" value="1"/>
</dbReference>
<name>A0A2Z4RWU9_PSEPU</name>
<dbReference type="Pfam" id="PF01979">
    <property type="entry name" value="Amidohydro_1"/>
    <property type="match status" value="1"/>
</dbReference>
<keyword evidence="4" id="KW-0862">Zinc</keyword>
<reference evidence="7 8" key="1">
    <citation type="submission" date="2018-05" db="EMBL/GenBank/DDBJ databases">
        <title>Whole genome sequence of Pseudomonas putida JBC17.</title>
        <authorList>
            <person name="Lee Y.H."/>
            <person name="David K."/>
        </authorList>
    </citation>
    <scope>NUCLEOTIDE SEQUENCE [LARGE SCALE GENOMIC DNA]</scope>
    <source>
        <strain evidence="7 8">JBC17</strain>
    </source>
</reference>
<comment type="similarity">
    <text evidence="1">Belongs to the metallo-dependent hydrolases superfamily. ATZ/TRZ family.</text>
</comment>
<dbReference type="EMBL" id="CP029693">
    <property type="protein sequence ID" value="AWY44284.1"/>
    <property type="molecule type" value="Genomic_DNA"/>
</dbReference>
<dbReference type="InterPro" id="IPR050287">
    <property type="entry name" value="MTA/SAH_deaminase"/>
</dbReference>
<organism evidence="7 8">
    <name type="scientific">Pseudomonas putida</name>
    <name type="common">Arthrobacter siderocapsulatus</name>
    <dbReference type="NCBI Taxonomy" id="303"/>
    <lineage>
        <taxon>Bacteria</taxon>
        <taxon>Pseudomonadati</taxon>
        <taxon>Pseudomonadota</taxon>
        <taxon>Gammaproteobacteria</taxon>
        <taxon>Pseudomonadales</taxon>
        <taxon>Pseudomonadaceae</taxon>
        <taxon>Pseudomonas</taxon>
    </lineage>
</organism>
<evidence type="ECO:0000313" key="7">
    <source>
        <dbReference type="EMBL" id="AWY44284.1"/>
    </source>
</evidence>
<dbReference type="GO" id="GO:0046872">
    <property type="term" value="F:metal ion binding"/>
    <property type="evidence" value="ECO:0007669"/>
    <property type="project" value="UniProtKB-KW"/>
</dbReference>
<dbReference type="PANTHER" id="PTHR43794:SF11">
    <property type="entry name" value="AMIDOHYDROLASE-RELATED DOMAIN-CONTAINING PROTEIN"/>
    <property type="match status" value="1"/>
</dbReference>
<dbReference type="InterPro" id="IPR054418">
    <property type="entry name" value="MQNX/HUTI_composite_N"/>
</dbReference>
<gene>
    <name evidence="7" type="ORF">DKY63_32010</name>
</gene>
<dbReference type="RefSeq" id="WP_110967802.1">
    <property type="nucleotide sequence ID" value="NZ_CP029693.1"/>
</dbReference>
<evidence type="ECO:0000256" key="4">
    <source>
        <dbReference type="ARBA" id="ARBA00022833"/>
    </source>
</evidence>
<feature type="domain" description="Aminodeoxyfutalosine deaminase/Imidazolonepropionase-like composite" evidence="6">
    <location>
        <begin position="36"/>
        <end position="58"/>
    </location>
</feature>
<protein>
    <submittedName>
        <fullName evidence="7">Amidohydrolase</fullName>
    </submittedName>
</protein>
<dbReference type="PANTHER" id="PTHR43794">
    <property type="entry name" value="AMINOHYDROLASE SSNA-RELATED"/>
    <property type="match status" value="1"/>
</dbReference>
<accession>A0A2Z4RWU9</accession>
<evidence type="ECO:0000256" key="1">
    <source>
        <dbReference type="ARBA" id="ARBA00006745"/>
    </source>
</evidence>
<dbReference type="AlphaFoldDB" id="A0A2Z4RWU9"/>
<dbReference type="OrthoDB" id="9787621at2"/>
<dbReference type="Gene3D" id="2.30.40.10">
    <property type="entry name" value="Urease, subunit C, domain 1"/>
    <property type="match status" value="1"/>
</dbReference>
<proteinExistence type="inferred from homology"/>
<evidence type="ECO:0000259" key="6">
    <source>
        <dbReference type="Pfam" id="PF22039"/>
    </source>
</evidence>
<dbReference type="InterPro" id="IPR006680">
    <property type="entry name" value="Amidohydro-rel"/>
</dbReference>
<dbReference type="SUPFAM" id="SSF51556">
    <property type="entry name" value="Metallo-dependent hydrolases"/>
    <property type="match status" value="1"/>
</dbReference>
<dbReference type="SUPFAM" id="SSF51338">
    <property type="entry name" value="Composite domain of metallo-dependent hydrolases"/>
    <property type="match status" value="1"/>
</dbReference>
<evidence type="ECO:0000313" key="8">
    <source>
        <dbReference type="Proteomes" id="UP000250299"/>
    </source>
</evidence>
<sequence>MTFQYDAHAPFTKVDLLIEHGVVITVDDQRRVIEDGAVAVHGDRIVAVGRTYELRARFTAHKIIDARNKAVLPGLIDSHAHAGHAMLKTIGGGEGDAWMQACQTIYTSASGVEFWEVEAKLSALERLKCGTTTGVSLLGGGDSIMRVDDPVYAQRHARAVADIGTRSVVAVGPSRPPAPRTYLDWSSEPPIRRDVSFETMFEVCEEVARTCDGMGDGRVRIAITLPVYAPQYEPEHLALAPLFRQQARDYQALAQRYGLTFTQDGHRAGTLALAHRELGLLGPTSFMSHCIDLTEEDIALCHETGTSIVHNPSAIMSILGRCPVPELIEANVTVAIGSDGAAPDRGYDMFRHMFQCMHYHRRHFRDPDILPQGKVLEMVTIDAARALSMEHEIGSLEVGKKADIILIDLFKPHLMPMNMPVHRVTCFANGADVCTTIVDGKVLMEDYVVHAVDEAAVLAEVQAESERMLDRSGLRHLTQESQSLWRSARYQSPG</sequence>
<evidence type="ECO:0000256" key="3">
    <source>
        <dbReference type="ARBA" id="ARBA00022801"/>
    </source>
</evidence>
<dbReference type="GO" id="GO:0016810">
    <property type="term" value="F:hydrolase activity, acting on carbon-nitrogen (but not peptide) bonds"/>
    <property type="evidence" value="ECO:0007669"/>
    <property type="project" value="InterPro"/>
</dbReference>
<dbReference type="InterPro" id="IPR011059">
    <property type="entry name" value="Metal-dep_hydrolase_composite"/>
</dbReference>
<dbReference type="InterPro" id="IPR032466">
    <property type="entry name" value="Metal_Hydrolase"/>
</dbReference>
<dbReference type="Pfam" id="PF22039">
    <property type="entry name" value="HUTI_composite_bact"/>
    <property type="match status" value="1"/>
</dbReference>
<evidence type="ECO:0000259" key="5">
    <source>
        <dbReference type="Pfam" id="PF01979"/>
    </source>
</evidence>
<keyword evidence="2" id="KW-0479">Metal-binding</keyword>
<feature type="domain" description="Amidohydrolase-related" evidence="5">
    <location>
        <begin position="71"/>
        <end position="442"/>
    </location>
</feature>